<protein>
    <recommendedName>
        <fullName evidence="3">Outer membrane protein beta-barrel domain-containing protein</fullName>
    </recommendedName>
</protein>
<gene>
    <name evidence="1" type="ORF">HQ35_05835</name>
</gene>
<proteinExistence type="predicted"/>
<evidence type="ECO:0000313" key="1">
    <source>
        <dbReference type="EMBL" id="KGN80217.1"/>
    </source>
</evidence>
<comment type="caution">
    <text evidence="1">The sequence shown here is derived from an EMBL/GenBank/DDBJ whole genome shotgun (WGS) entry which is preliminary data.</text>
</comment>
<dbReference type="EMBL" id="JQJD01000043">
    <property type="protein sequence ID" value="KGN80217.1"/>
    <property type="molecule type" value="Genomic_DNA"/>
</dbReference>
<sequence length="207" mass="23272">MMSLSRLMSKEILKKKQQKNGQSMKKILFVAFMMISSLFMVNAQTVRRGDKIVNIGVGVATYNRNIVFPPLSVSLDYGVKDRLFDNKSSLTLGGYVGYYSNRSDEYIRDGHSYRWRYSNFLIGFRGALHYEFLSQLDTYVGAMLGYNIVTSKFYSTGAVVPDRTASGSGTDISAFLGAKYYFTRKFALFGEVGYGISAVRLGVTFKL</sequence>
<accession>A0A0A2ER82</accession>
<reference evidence="1 2" key="1">
    <citation type="submission" date="2014-08" db="EMBL/GenBank/DDBJ databases">
        <title>Porphyromonas cangingivalis strain:COT-109_OH1386 Genome sequencing.</title>
        <authorList>
            <person name="Wallis C."/>
            <person name="Deusch O."/>
            <person name="O'Flynn C."/>
            <person name="Davis I."/>
            <person name="Jospin G."/>
            <person name="Darling A.E."/>
            <person name="Coil D.A."/>
            <person name="Alexiev A."/>
            <person name="Horsfall A."/>
            <person name="Kirkwood N."/>
            <person name="Harris S."/>
            <person name="Eisen J.A."/>
        </authorList>
    </citation>
    <scope>NUCLEOTIDE SEQUENCE [LARGE SCALE GENOMIC DNA]</scope>
    <source>
        <strain evidence="2">COT-109 OH1386</strain>
    </source>
</reference>
<dbReference type="Proteomes" id="UP000030125">
    <property type="component" value="Unassembled WGS sequence"/>
</dbReference>
<dbReference type="AlphaFoldDB" id="A0A0A2ER82"/>
<keyword evidence="2" id="KW-1185">Reference proteome</keyword>
<evidence type="ECO:0000313" key="2">
    <source>
        <dbReference type="Proteomes" id="UP000030125"/>
    </source>
</evidence>
<name>A0A0A2ER82_PORCN</name>
<evidence type="ECO:0008006" key="3">
    <source>
        <dbReference type="Google" id="ProtNLM"/>
    </source>
</evidence>
<dbReference type="SUPFAM" id="SSF56925">
    <property type="entry name" value="OMPA-like"/>
    <property type="match status" value="1"/>
</dbReference>
<organism evidence="1 2">
    <name type="scientific">Porphyromonas cangingivalis</name>
    <dbReference type="NCBI Taxonomy" id="36874"/>
    <lineage>
        <taxon>Bacteria</taxon>
        <taxon>Pseudomonadati</taxon>
        <taxon>Bacteroidota</taxon>
        <taxon>Bacteroidia</taxon>
        <taxon>Bacteroidales</taxon>
        <taxon>Porphyromonadaceae</taxon>
        <taxon>Porphyromonas</taxon>
    </lineage>
</organism>
<dbReference type="InterPro" id="IPR011250">
    <property type="entry name" value="OMP/PagP_B-barrel"/>
</dbReference>